<accession>A0A4R3ML62</accession>
<protein>
    <recommendedName>
        <fullName evidence="3">DUF1127 domain-containing protein</fullName>
    </recommendedName>
</protein>
<proteinExistence type="predicted"/>
<dbReference type="Proteomes" id="UP000295678">
    <property type="component" value="Unassembled WGS sequence"/>
</dbReference>
<gene>
    <name evidence="1" type="ORF">EDC22_101386</name>
</gene>
<dbReference type="AlphaFoldDB" id="A0A4R3ML62"/>
<organism evidence="1 2">
    <name type="scientific">Tepidamorphus gemmatus</name>
    <dbReference type="NCBI Taxonomy" id="747076"/>
    <lineage>
        <taxon>Bacteria</taxon>
        <taxon>Pseudomonadati</taxon>
        <taxon>Pseudomonadota</taxon>
        <taxon>Alphaproteobacteria</taxon>
        <taxon>Hyphomicrobiales</taxon>
        <taxon>Tepidamorphaceae</taxon>
        <taxon>Tepidamorphus</taxon>
    </lineage>
</organism>
<name>A0A4R3ML62_9HYPH</name>
<evidence type="ECO:0000313" key="2">
    <source>
        <dbReference type="Proteomes" id="UP000295678"/>
    </source>
</evidence>
<comment type="caution">
    <text evidence="1">The sequence shown here is derived from an EMBL/GenBank/DDBJ whole genome shotgun (WGS) entry which is preliminary data.</text>
</comment>
<evidence type="ECO:0008006" key="3">
    <source>
        <dbReference type="Google" id="ProtNLM"/>
    </source>
</evidence>
<dbReference type="EMBL" id="SMAK01000001">
    <property type="protein sequence ID" value="TCT13518.1"/>
    <property type="molecule type" value="Genomic_DNA"/>
</dbReference>
<evidence type="ECO:0000313" key="1">
    <source>
        <dbReference type="EMBL" id="TCT13518.1"/>
    </source>
</evidence>
<reference evidence="1 2" key="1">
    <citation type="submission" date="2019-03" db="EMBL/GenBank/DDBJ databases">
        <title>Genomic Encyclopedia of Type Strains, Phase IV (KMG-IV): sequencing the most valuable type-strain genomes for metagenomic binning, comparative biology and taxonomic classification.</title>
        <authorList>
            <person name="Goeker M."/>
        </authorList>
    </citation>
    <scope>NUCLEOTIDE SEQUENCE [LARGE SCALE GENOMIC DNA]</scope>
    <source>
        <strain evidence="1 2">DSM 19345</strain>
    </source>
</reference>
<dbReference type="RefSeq" id="WP_132804899.1">
    <property type="nucleotide sequence ID" value="NZ_SMAK01000001.1"/>
</dbReference>
<keyword evidence="2" id="KW-1185">Reference proteome</keyword>
<sequence length="75" mass="8360">MATTTTFSPAHVGTARAPGRGLFTRILQHMIRAREAEARRRVASVLYTHSDETLKTIGLTREELARWHSGAADQE</sequence>